<proteinExistence type="predicted"/>
<evidence type="ECO:0000259" key="3">
    <source>
        <dbReference type="Pfam" id="PF16509"/>
    </source>
</evidence>
<organism evidence="4">
    <name type="scientific">Burkholderia pseudomallei</name>
    <name type="common">Pseudomonas pseudomallei</name>
    <dbReference type="NCBI Taxonomy" id="28450"/>
    <lineage>
        <taxon>Bacteria</taxon>
        <taxon>Pseudomonadati</taxon>
        <taxon>Pseudomonadota</taxon>
        <taxon>Betaproteobacteria</taxon>
        <taxon>Burkholderiales</taxon>
        <taxon>Burkholderiaceae</taxon>
        <taxon>Burkholderia</taxon>
        <taxon>pseudomallei group</taxon>
    </lineage>
</organism>
<geneLocation type="plasmid" evidence="4">
    <name>pBPSE01</name>
</geneLocation>
<evidence type="ECO:0000256" key="2">
    <source>
        <dbReference type="ARBA" id="ARBA00023163"/>
    </source>
</evidence>
<feature type="domain" description="TrfB transcriptional repressor protein" evidence="3">
    <location>
        <begin position="51"/>
        <end position="90"/>
    </location>
</feature>
<dbReference type="AlphaFoldDB" id="A0A0C5B122"/>
<dbReference type="Pfam" id="PF16509">
    <property type="entry name" value="KORA"/>
    <property type="match status" value="1"/>
</dbReference>
<reference evidence="4" key="1">
    <citation type="submission" date="2013-07" db="EMBL/GenBank/DDBJ databases">
        <title>Complete sequence of a native Burkholderia pseudomallei plasmid.</title>
        <authorList>
            <person name="Stone J.K."/>
            <person name="Bollig M.C."/>
            <person name="Gibbons H.S."/>
            <person name="Mayo M."/>
            <person name="Currie B.J."/>
            <person name="Keim P."/>
            <person name="Tuanyok A."/>
        </authorList>
    </citation>
    <scope>NUCLEOTIDE SEQUENCE</scope>
    <source>
        <strain evidence="4">MSHR1950</strain>
        <plasmid evidence="4">pBPSE01</plasmid>
    </source>
</reference>
<dbReference type="InterPro" id="IPR053721">
    <property type="entry name" value="Fimbrial_Adhesin_Reg"/>
</dbReference>
<dbReference type="EMBL" id="KF418775">
    <property type="protein sequence ID" value="AJL34887.1"/>
    <property type="molecule type" value="Genomic_DNA"/>
</dbReference>
<keyword evidence="4" id="KW-0614">Plasmid</keyword>
<keyword evidence="2" id="KW-0804">Transcription</keyword>
<evidence type="ECO:0000313" key="4">
    <source>
        <dbReference type="EMBL" id="AJL34887.1"/>
    </source>
</evidence>
<dbReference type="InterPro" id="IPR032428">
    <property type="entry name" value="TrfB"/>
</dbReference>
<keyword evidence="1" id="KW-0805">Transcription regulation</keyword>
<evidence type="ECO:0000256" key="1">
    <source>
        <dbReference type="ARBA" id="ARBA00023015"/>
    </source>
</evidence>
<name>A0A0C5B122_BURPE</name>
<accession>A0A0C5B122</accession>
<dbReference type="Gene3D" id="1.10.10.2690">
    <property type="match status" value="1"/>
</dbReference>
<protein>
    <submittedName>
        <fullName evidence="4">Putative partition gene repressor</fullName>
    </submittedName>
</protein>
<sequence length="157" mass="17555">MQRIGADRLLYVACQPFRIATLATFRLTAKNFSALDAAMRKQASEFGTKTFSEQTRNIARAVIVDGRPAVEVANEFGVTRQRVNQLVTRYYEGLLASNLMDGDVILWLKRGFEVPSTIIEPLELFLATARRSKDTNKVQSALSALVNSLRTQTSKLE</sequence>
<gene>
    <name evidence="4" type="ORF">pBPS004</name>
</gene>